<dbReference type="Pfam" id="PF10401">
    <property type="entry name" value="IRF-3"/>
    <property type="match status" value="1"/>
</dbReference>
<dbReference type="Gene3D" id="1.10.10.10">
    <property type="entry name" value="Winged helix-like DNA-binding domain superfamily/Winged helix DNA-binding domain"/>
    <property type="match status" value="1"/>
</dbReference>
<dbReference type="PANTHER" id="PTHR11949:SF1">
    <property type="entry name" value="INTERFERON REGULATORY FACTOR 3"/>
    <property type="match status" value="1"/>
</dbReference>
<dbReference type="InterPro" id="IPR017855">
    <property type="entry name" value="SMAD-like_dom_sf"/>
</dbReference>
<dbReference type="InterPro" id="IPR036390">
    <property type="entry name" value="WH_DNA-bd_sf"/>
</dbReference>
<dbReference type="Ensembl" id="ENSGWIT00000039811.1">
    <property type="protein sequence ID" value="ENSGWIP00000036536.1"/>
    <property type="gene ID" value="ENSGWIG00000018821.1"/>
</dbReference>
<dbReference type="AlphaFoldDB" id="A0A8C5GY34"/>
<dbReference type="SUPFAM" id="SSF46785">
    <property type="entry name" value="Winged helix' DNA-binding domain"/>
    <property type="match status" value="1"/>
</dbReference>
<evidence type="ECO:0000313" key="8">
    <source>
        <dbReference type="Proteomes" id="UP000694680"/>
    </source>
</evidence>
<comment type="subcellular location">
    <subcellularLocation>
        <location evidence="1">Nucleus</location>
    </subcellularLocation>
</comment>
<organism evidence="7 8">
    <name type="scientific">Gouania willdenowi</name>
    <name type="common">Blunt-snouted clingfish</name>
    <name type="synonym">Lepadogaster willdenowi</name>
    <dbReference type="NCBI Taxonomy" id="441366"/>
    <lineage>
        <taxon>Eukaryota</taxon>
        <taxon>Metazoa</taxon>
        <taxon>Chordata</taxon>
        <taxon>Craniata</taxon>
        <taxon>Vertebrata</taxon>
        <taxon>Euteleostomi</taxon>
        <taxon>Actinopterygii</taxon>
        <taxon>Neopterygii</taxon>
        <taxon>Teleostei</taxon>
        <taxon>Neoteleostei</taxon>
        <taxon>Acanthomorphata</taxon>
        <taxon>Ovalentaria</taxon>
        <taxon>Blenniimorphae</taxon>
        <taxon>Blenniiformes</taxon>
        <taxon>Gobiesocoidei</taxon>
        <taxon>Gobiesocidae</taxon>
        <taxon>Gobiesocinae</taxon>
        <taxon>Gouania</taxon>
    </lineage>
</organism>
<dbReference type="GO" id="GO:0000981">
    <property type="term" value="F:DNA-binding transcription factor activity, RNA polymerase II-specific"/>
    <property type="evidence" value="ECO:0007669"/>
    <property type="project" value="TreeGrafter"/>
</dbReference>
<dbReference type="InterPro" id="IPR001346">
    <property type="entry name" value="Interferon_reg_fact_DNA-bd_dom"/>
</dbReference>
<dbReference type="PANTHER" id="PTHR11949">
    <property type="entry name" value="INTERFERON REGULATORY FACTOR"/>
    <property type="match status" value="1"/>
</dbReference>
<gene>
    <name evidence="7" type="primary">irf3</name>
</gene>
<keyword evidence="3" id="KW-0238">DNA-binding</keyword>
<dbReference type="SMART" id="SM01243">
    <property type="entry name" value="IRF-3"/>
    <property type="match status" value="1"/>
</dbReference>
<accession>A0A8C5GY34</accession>
<evidence type="ECO:0000256" key="5">
    <source>
        <dbReference type="ARBA" id="ARBA00023242"/>
    </source>
</evidence>
<dbReference type="InterPro" id="IPR008984">
    <property type="entry name" value="SMAD_FHA_dom_sf"/>
</dbReference>
<reference evidence="7" key="3">
    <citation type="submission" date="2025-09" db="UniProtKB">
        <authorList>
            <consortium name="Ensembl"/>
        </authorList>
    </citation>
    <scope>IDENTIFICATION</scope>
</reference>
<protein>
    <submittedName>
        <fullName evidence="7">Interferon regulatory factor 3-like</fullName>
    </submittedName>
</protein>
<dbReference type="PRINTS" id="PR00267">
    <property type="entry name" value="INTFRNREGFCT"/>
</dbReference>
<reference evidence="7" key="2">
    <citation type="submission" date="2025-08" db="UniProtKB">
        <authorList>
            <consortium name="Ensembl"/>
        </authorList>
    </citation>
    <scope>IDENTIFICATION</scope>
</reference>
<dbReference type="GO" id="GO:0045893">
    <property type="term" value="P:positive regulation of DNA-templated transcription"/>
    <property type="evidence" value="ECO:0007669"/>
    <property type="project" value="UniProtKB-ARBA"/>
</dbReference>
<dbReference type="InterPro" id="IPR019471">
    <property type="entry name" value="Interferon_reg_factor-3"/>
</dbReference>
<dbReference type="GO" id="GO:0000978">
    <property type="term" value="F:RNA polymerase II cis-regulatory region sequence-specific DNA binding"/>
    <property type="evidence" value="ECO:0007669"/>
    <property type="project" value="TreeGrafter"/>
</dbReference>
<keyword evidence="5" id="KW-0539">Nucleus</keyword>
<evidence type="ECO:0000256" key="3">
    <source>
        <dbReference type="ARBA" id="ARBA00023125"/>
    </source>
</evidence>
<dbReference type="GO" id="GO:0002376">
    <property type="term" value="P:immune system process"/>
    <property type="evidence" value="ECO:0007669"/>
    <property type="project" value="TreeGrafter"/>
</dbReference>
<dbReference type="Gene3D" id="2.60.200.10">
    <property type="match status" value="1"/>
</dbReference>
<dbReference type="PROSITE" id="PS00601">
    <property type="entry name" value="IRF_1"/>
    <property type="match status" value="1"/>
</dbReference>
<dbReference type="InterPro" id="IPR019817">
    <property type="entry name" value="Interferon_reg_fac_CS"/>
</dbReference>
<reference evidence="7" key="1">
    <citation type="submission" date="2020-06" db="EMBL/GenBank/DDBJ databases">
        <authorList>
            <consortium name="Wellcome Sanger Institute Data Sharing"/>
        </authorList>
    </citation>
    <scope>NUCLEOTIDE SEQUENCE [LARGE SCALE GENOMIC DNA]</scope>
</reference>
<dbReference type="GO" id="GO:0005634">
    <property type="term" value="C:nucleus"/>
    <property type="evidence" value="ECO:0007669"/>
    <property type="project" value="UniProtKB-SubCell"/>
</dbReference>
<dbReference type="InterPro" id="IPR036388">
    <property type="entry name" value="WH-like_DNA-bd_sf"/>
</dbReference>
<dbReference type="Pfam" id="PF00605">
    <property type="entry name" value="IRF"/>
    <property type="match status" value="1"/>
</dbReference>
<keyword evidence="8" id="KW-1185">Reference proteome</keyword>
<dbReference type="SUPFAM" id="SSF49879">
    <property type="entry name" value="SMAD/FHA domain"/>
    <property type="match status" value="1"/>
</dbReference>
<evidence type="ECO:0000256" key="2">
    <source>
        <dbReference type="ARBA" id="ARBA00023015"/>
    </source>
</evidence>
<sequence length="452" mass="50272">MAHPKPLLIPWLREQINSNQYPGVRWTNPKQTEFSIPWKHGLRHDSRDNDILIFKAWAEVSGNGQAHGDASVWKRNFRSALRAKGFRLVSDMQKDDANPHKVYHWPEEAAVGVKSCAGSQEQDNSELLEESVIFVHLLTVNSSDFLQSSAKEDILQECLKDLNIGPGAEGTAGFQPPPEQQQLQTSIVIGAHPLPGQQQYPVMVEGAACEAGLPEQPAHPMGEDVGGAIDEQFVAQFQQTMSNTSDRDHFKTQFRVTVYYRGVKVSEQLVENEAGFRLVYRPEMVGMAYDDKSGLTLVTLPSPVAMLDQTQACLTQRILDNMGDGVEVGMSGYVVYGQRYGESKAFWSLSNFNDSVVPQEISKLEPLPLYPMKDFFQGIKDFIDGGPCPPASLFLCLGEKWPDKRPWVKKLVTVEVVLTSLKLLNNMAIEGGASSLQSVELQLSLDEMMEVC</sequence>
<evidence type="ECO:0000256" key="1">
    <source>
        <dbReference type="ARBA" id="ARBA00004123"/>
    </source>
</evidence>
<dbReference type="CDD" id="cd00103">
    <property type="entry name" value="IRF"/>
    <property type="match status" value="1"/>
</dbReference>
<dbReference type="PROSITE" id="PS51507">
    <property type="entry name" value="IRF_2"/>
    <property type="match status" value="1"/>
</dbReference>
<name>A0A8C5GY34_GOUWI</name>
<proteinExistence type="predicted"/>
<dbReference type="Proteomes" id="UP000694680">
    <property type="component" value="Chromosome 19"/>
</dbReference>
<keyword evidence="2" id="KW-0805">Transcription regulation</keyword>
<feature type="domain" description="IRF tryptophan pentad repeat" evidence="6">
    <location>
        <begin position="5"/>
        <end position="107"/>
    </location>
</feature>
<dbReference type="FunFam" id="2.60.200.10:FF:000014">
    <property type="entry name" value="Interferon regulatory factor 3"/>
    <property type="match status" value="1"/>
</dbReference>
<dbReference type="SMART" id="SM00348">
    <property type="entry name" value="IRF"/>
    <property type="match status" value="1"/>
</dbReference>
<evidence type="ECO:0000259" key="6">
    <source>
        <dbReference type="PROSITE" id="PS51507"/>
    </source>
</evidence>
<evidence type="ECO:0000256" key="4">
    <source>
        <dbReference type="ARBA" id="ARBA00023163"/>
    </source>
</evidence>
<evidence type="ECO:0000313" key="7">
    <source>
        <dbReference type="Ensembl" id="ENSGWIP00000036536.1"/>
    </source>
</evidence>
<keyword evidence="4" id="KW-0804">Transcription</keyword>